<gene>
    <name evidence="6" type="ORF">CYJ10_13735</name>
</gene>
<dbReference type="SMART" id="SM00346">
    <property type="entry name" value="HTH_ICLR"/>
    <property type="match status" value="1"/>
</dbReference>
<dbReference type="PROSITE" id="PS51077">
    <property type="entry name" value="HTH_ICLR"/>
    <property type="match status" value="1"/>
</dbReference>
<proteinExistence type="predicted"/>
<keyword evidence="3" id="KW-0804">Transcription</keyword>
<dbReference type="InterPro" id="IPR029016">
    <property type="entry name" value="GAF-like_dom_sf"/>
</dbReference>
<dbReference type="SUPFAM" id="SSF46785">
    <property type="entry name" value="Winged helix' DNA-binding domain"/>
    <property type="match status" value="1"/>
</dbReference>
<accession>A0A2N5CCT9</accession>
<evidence type="ECO:0000256" key="1">
    <source>
        <dbReference type="ARBA" id="ARBA00023015"/>
    </source>
</evidence>
<dbReference type="InterPro" id="IPR005471">
    <property type="entry name" value="Tscrpt_reg_IclR_N"/>
</dbReference>
<dbReference type="InterPro" id="IPR036388">
    <property type="entry name" value="WH-like_DNA-bd_sf"/>
</dbReference>
<dbReference type="OrthoDB" id="13103at2"/>
<dbReference type="Gene3D" id="3.30.450.40">
    <property type="match status" value="1"/>
</dbReference>
<comment type="caution">
    <text evidence="6">The sequence shown here is derived from an EMBL/GenBank/DDBJ whole genome shotgun (WGS) entry which is preliminary data.</text>
</comment>
<keyword evidence="2" id="KW-0238">DNA-binding</keyword>
<dbReference type="RefSeq" id="WP_101682039.1">
    <property type="nucleotide sequence ID" value="NZ_PJRP01000005.1"/>
</dbReference>
<dbReference type="SUPFAM" id="SSF55781">
    <property type="entry name" value="GAF domain-like"/>
    <property type="match status" value="1"/>
</dbReference>
<dbReference type="AlphaFoldDB" id="A0A2N5CCT9"/>
<evidence type="ECO:0000313" key="6">
    <source>
        <dbReference type="EMBL" id="PLQ00071.1"/>
    </source>
</evidence>
<dbReference type="GO" id="GO:0003700">
    <property type="term" value="F:DNA-binding transcription factor activity"/>
    <property type="evidence" value="ECO:0007669"/>
    <property type="project" value="TreeGrafter"/>
</dbReference>
<dbReference type="PANTHER" id="PTHR30136:SF24">
    <property type="entry name" value="HTH-TYPE TRANSCRIPTIONAL REPRESSOR ALLR"/>
    <property type="match status" value="1"/>
</dbReference>
<dbReference type="PANTHER" id="PTHR30136">
    <property type="entry name" value="HELIX-TURN-HELIX TRANSCRIPTIONAL REGULATOR, ICLR FAMILY"/>
    <property type="match status" value="1"/>
</dbReference>
<dbReference type="Pfam" id="PF09339">
    <property type="entry name" value="HTH_IclR"/>
    <property type="match status" value="1"/>
</dbReference>
<dbReference type="EMBL" id="PJRP01000005">
    <property type="protein sequence ID" value="PLQ00071.1"/>
    <property type="molecule type" value="Genomic_DNA"/>
</dbReference>
<name>A0A2N5CCT9_9BURK</name>
<evidence type="ECO:0000259" key="4">
    <source>
        <dbReference type="PROSITE" id="PS51077"/>
    </source>
</evidence>
<feature type="domain" description="IclR-ED" evidence="5">
    <location>
        <begin position="79"/>
        <end position="262"/>
    </location>
</feature>
<organism evidence="6 7">
    <name type="scientific">Cupriavidus pauculus</name>
    <dbReference type="NCBI Taxonomy" id="82633"/>
    <lineage>
        <taxon>Bacteria</taxon>
        <taxon>Pseudomonadati</taxon>
        <taxon>Pseudomonadota</taxon>
        <taxon>Betaproteobacteria</taxon>
        <taxon>Burkholderiales</taxon>
        <taxon>Burkholderiaceae</taxon>
        <taxon>Cupriavidus</taxon>
    </lineage>
</organism>
<reference evidence="6 7" key="1">
    <citation type="submission" date="2017-12" db="EMBL/GenBank/DDBJ databases">
        <title>Genome sequence of the active heterotrophic nitrifier-denitrifier, Cupriavidus pauculus UM1.</title>
        <authorList>
            <person name="Putonti C."/>
            <person name="Castignetti D."/>
        </authorList>
    </citation>
    <scope>NUCLEOTIDE SEQUENCE [LARGE SCALE GENOMIC DNA]</scope>
    <source>
        <strain evidence="6 7">UM1</strain>
    </source>
</reference>
<protein>
    <submittedName>
        <fullName evidence="6">IclR family transcriptional regulator</fullName>
    </submittedName>
</protein>
<evidence type="ECO:0000259" key="5">
    <source>
        <dbReference type="PROSITE" id="PS51078"/>
    </source>
</evidence>
<dbReference type="InterPro" id="IPR014757">
    <property type="entry name" value="Tscrpt_reg_IclR_C"/>
</dbReference>
<dbReference type="GO" id="GO:0045892">
    <property type="term" value="P:negative regulation of DNA-templated transcription"/>
    <property type="evidence" value="ECO:0007669"/>
    <property type="project" value="TreeGrafter"/>
</dbReference>
<dbReference type="Pfam" id="PF01614">
    <property type="entry name" value="IclR_C"/>
    <property type="match status" value="1"/>
</dbReference>
<sequence length="272" mass="29162">MPASTSSATSAKVAGTAAFSKFMEVLQLVADTEEPMTVAGLARVSGYPRPTVYRIVAALVAEGMLQEHPATGALALGTRLMQLASRSWSRSDLRLAAMDALKALRDLTGETVHLAVPNDTTMIYIEKLESTSAVRMASRIGTSVSMHSTAVGKAYLSALAPAARDALIARLTFTRYMPDTIMTPDSLRTQVEQFRLQGWSVDAEENEAGIYCFGAPVVDPQGQPVAAVSVSTLRFRQKPDPEAAYVTPLIEACREISRRVAEAPALAASRNM</sequence>
<evidence type="ECO:0000313" key="7">
    <source>
        <dbReference type="Proteomes" id="UP000234341"/>
    </source>
</evidence>
<dbReference type="PROSITE" id="PS51078">
    <property type="entry name" value="ICLR_ED"/>
    <property type="match status" value="1"/>
</dbReference>
<evidence type="ECO:0000256" key="3">
    <source>
        <dbReference type="ARBA" id="ARBA00023163"/>
    </source>
</evidence>
<dbReference type="InterPro" id="IPR036390">
    <property type="entry name" value="WH_DNA-bd_sf"/>
</dbReference>
<dbReference type="InterPro" id="IPR050707">
    <property type="entry name" value="HTH_MetabolicPath_Reg"/>
</dbReference>
<keyword evidence="1" id="KW-0805">Transcription regulation</keyword>
<feature type="domain" description="HTH iclR-type" evidence="4">
    <location>
        <begin position="16"/>
        <end position="78"/>
    </location>
</feature>
<evidence type="ECO:0000256" key="2">
    <source>
        <dbReference type="ARBA" id="ARBA00023125"/>
    </source>
</evidence>
<dbReference type="GO" id="GO:0003677">
    <property type="term" value="F:DNA binding"/>
    <property type="evidence" value="ECO:0007669"/>
    <property type="project" value="UniProtKB-KW"/>
</dbReference>
<dbReference type="Gene3D" id="1.10.10.10">
    <property type="entry name" value="Winged helix-like DNA-binding domain superfamily/Winged helix DNA-binding domain"/>
    <property type="match status" value="1"/>
</dbReference>
<dbReference type="Proteomes" id="UP000234341">
    <property type="component" value="Unassembled WGS sequence"/>
</dbReference>